<dbReference type="EMBL" id="JADNYJ010000004">
    <property type="protein sequence ID" value="KAF8911600.1"/>
    <property type="molecule type" value="Genomic_DNA"/>
</dbReference>
<sequence length="103" mass="10699">MKSSFAILLAGASLLAGVNAIPQILPICDICSPTKPTCPAGDVPSGGPGCWGCCRPICRTIYEDPLSGIIIDQGCLPTGTFNTSPESDPPLRVCWQCCLTSTD</sequence>
<organism evidence="2 3">
    <name type="scientific">Gymnopilus junonius</name>
    <name type="common">Spectacular rustgill mushroom</name>
    <name type="synonym">Gymnopilus spectabilis subsp. junonius</name>
    <dbReference type="NCBI Taxonomy" id="109634"/>
    <lineage>
        <taxon>Eukaryota</taxon>
        <taxon>Fungi</taxon>
        <taxon>Dikarya</taxon>
        <taxon>Basidiomycota</taxon>
        <taxon>Agaricomycotina</taxon>
        <taxon>Agaricomycetes</taxon>
        <taxon>Agaricomycetidae</taxon>
        <taxon>Agaricales</taxon>
        <taxon>Agaricineae</taxon>
        <taxon>Hymenogastraceae</taxon>
        <taxon>Gymnopilus</taxon>
    </lineage>
</organism>
<keyword evidence="3" id="KW-1185">Reference proteome</keyword>
<feature type="signal peptide" evidence="1">
    <location>
        <begin position="1"/>
        <end position="20"/>
    </location>
</feature>
<feature type="chain" id="PRO_5040322161" evidence="1">
    <location>
        <begin position="21"/>
        <end position="103"/>
    </location>
</feature>
<dbReference type="AlphaFoldDB" id="A0A9P5NZM0"/>
<comment type="caution">
    <text evidence="2">The sequence shown here is derived from an EMBL/GenBank/DDBJ whole genome shotgun (WGS) entry which is preliminary data.</text>
</comment>
<evidence type="ECO:0000313" key="3">
    <source>
        <dbReference type="Proteomes" id="UP000724874"/>
    </source>
</evidence>
<accession>A0A9P5NZM0</accession>
<gene>
    <name evidence="2" type="ORF">CPB84DRAFT_1762345</name>
</gene>
<reference evidence="2" key="1">
    <citation type="submission" date="2020-11" db="EMBL/GenBank/DDBJ databases">
        <authorList>
            <consortium name="DOE Joint Genome Institute"/>
            <person name="Ahrendt S."/>
            <person name="Riley R."/>
            <person name="Andreopoulos W."/>
            <person name="LaButti K."/>
            <person name="Pangilinan J."/>
            <person name="Ruiz-duenas F.J."/>
            <person name="Barrasa J.M."/>
            <person name="Sanchez-Garcia M."/>
            <person name="Camarero S."/>
            <person name="Miyauchi S."/>
            <person name="Serrano A."/>
            <person name="Linde D."/>
            <person name="Babiker R."/>
            <person name="Drula E."/>
            <person name="Ayuso-Fernandez I."/>
            <person name="Pacheco R."/>
            <person name="Padilla G."/>
            <person name="Ferreira P."/>
            <person name="Barriuso J."/>
            <person name="Kellner H."/>
            <person name="Castanera R."/>
            <person name="Alfaro M."/>
            <person name="Ramirez L."/>
            <person name="Pisabarro A.G."/>
            <person name="Kuo A."/>
            <person name="Tritt A."/>
            <person name="Lipzen A."/>
            <person name="He G."/>
            <person name="Yan M."/>
            <person name="Ng V."/>
            <person name="Cullen D."/>
            <person name="Martin F."/>
            <person name="Rosso M.-N."/>
            <person name="Henrissat B."/>
            <person name="Hibbett D."/>
            <person name="Martinez A.T."/>
            <person name="Grigoriev I.V."/>
        </authorList>
    </citation>
    <scope>NUCLEOTIDE SEQUENCE</scope>
    <source>
        <strain evidence="2">AH 44721</strain>
    </source>
</reference>
<protein>
    <submittedName>
        <fullName evidence="2">Uncharacterized protein</fullName>
    </submittedName>
</protein>
<proteinExistence type="predicted"/>
<keyword evidence="1" id="KW-0732">Signal</keyword>
<dbReference type="Proteomes" id="UP000724874">
    <property type="component" value="Unassembled WGS sequence"/>
</dbReference>
<evidence type="ECO:0000256" key="1">
    <source>
        <dbReference type="SAM" id="SignalP"/>
    </source>
</evidence>
<dbReference type="OrthoDB" id="3048367at2759"/>
<evidence type="ECO:0000313" key="2">
    <source>
        <dbReference type="EMBL" id="KAF8911600.1"/>
    </source>
</evidence>
<name>A0A9P5NZM0_GYMJU</name>